<protein>
    <submittedName>
        <fullName evidence="4">Isomerase</fullName>
    </submittedName>
</protein>
<organism evidence="4 5">
    <name type="scientific">SAR86 cluster bacterium</name>
    <dbReference type="NCBI Taxonomy" id="2030880"/>
    <lineage>
        <taxon>Bacteria</taxon>
        <taxon>Pseudomonadati</taxon>
        <taxon>Pseudomonadota</taxon>
        <taxon>Gammaproteobacteria</taxon>
        <taxon>SAR86 cluster</taxon>
    </lineage>
</organism>
<proteinExistence type="inferred from homology"/>
<sequence>MKINVYQVDAFANKPFEGNPAAICPLQEWLPEQTMQALAAENNLSETAFFVAEGDGFALRWFTPATEVDLCGHATLAAAYVLFEELDYQGEEIRFSTKSGTLSVMRNGDSLRMDFPAQPPLPFELPAQLVEAFAATPEDCLKFADIVAVFPSEELVRTADPDMLLLAQLDCRGIIITAESTEYDFIARWFGPRTGIEEDPVTGSAFTQLVPYWANRLGKTEFRAKQVSERGGEVTCELVGDRVLISGKAVLFMRGVIEIDV</sequence>
<dbReference type="PANTHER" id="PTHR13774">
    <property type="entry name" value="PHENAZINE BIOSYNTHESIS PROTEIN"/>
    <property type="match status" value="1"/>
</dbReference>
<dbReference type="AlphaFoldDB" id="A0A2A4X9K8"/>
<dbReference type="Pfam" id="PF02567">
    <property type="entry name" value="PhzC-PhzF"/>
    <property type="match status" value="1"/>
</dbReference>
<evidence type="ECO:0000313" key="4">
    <source>
        <dbReference type="EMBL" id="PCI79352.1"/>
    </source>
</evidence>
<dbReference type="SUPFAM" id="SSF54506">
    <property type="entry name" value="Diaminopimelate epimerase-like"/>
    <property type="match status" value="1"/>
</dbReference>
<evidence type="ECO:0000256" key="1">
    <source>
        <dbReference type="ARBA" id="ARBA00008270"/>
    </source>
</evidence>
<keyword evidence="2 4" id="KW-0413">Isomerase</keyword>
<reference evidence="5" key="1">
    <citation type="submission" date="2017-08" db="EMBL/GenBank/DDBJ databases">
        <title>A dynamic microbial community with high functional redundancy inhabits the cold, oxic subseafloor aquifer.</title>
        <authorList>
            <person name="Tully B.J."/>
            <person name="Wheat C.G."/>
            <person name="Glazer B.T."/>
            <person name="Huber J.A."/>
        </authorList>
    </citation>
    <scope>NUCLEOTIDE SEQUENCE [LARGE SCALE GENOMIC DNA]</scope>
</reference>
<evidence type="ECO:0000256" key="2">
    <source>
        <dbReference type="ARBA" id="ARBA00023235"/>
    </source>
</evidence>
<dbReference type="EMBL" id="NVUL01000018">
    <property type="protein sequence ID" value="PCI79352.1"/>
    <property type="molecule type" value="Genomic_DNA"/>
</dbReference>
<dbReference type="GO" id="GO:0016853">
    <property type="term" value="F:isomerase activity"/>
    <property type="evidence" value="ECO:0007669"/>
    <property type="project" value="UniProtKB-KW"/>
</dbReference>
<comment type="caution">
    <text evidence="4">The sequence shown here is derived from an EMBL/GenBank/DDBJ whole genome shotgun (WGS) entry which is preliminary data.</text>
</comment>
<accession>A0A2A4X9K8</accession>
<dbReference type="InterPro" id="IPR003719">
    <property type="entry name" value="Phenazine_PhzF-like"/>
</dbReference>
<dbReference type="Proteomes" id="UP000218767">
    <property type="component" value="Unassembled WGS sequence"/>
</dbReference>
<dbReference type="GO" id="GO:0005737">
    <property type="term" value="C:cytoplasm"/>
    <property type="evidence" value="ECO:0007669"/>
    <property type="project" value="TreeGrafter"/>
</dbReference>
<dbReference type="PIRSF" id="PIRSF016184">
    <property type="entry name" value="PhzC_PhzF"/>
    <property type="match status" value="1"/>
</dbReference>
<name>A0A2A4X9K8_9GAMM</name>
<dbReference type="Gene3D" id="3.10.310.10">
    <property type="entry name" value="Diaminopimelate Epimerase, Chain A, domain 1"/>
    <property type="match status" value="2"/>
</dbReference>
<gene>
    <name evidence="4" type="ORF">COB20_05030</name>
</gene>
<dbReference type="PANTHER" id="PTHR13774:SF17">
    <property type="entry name" value="PHENAZINE BIOSYNTHESIS-LIKE DOMAIN-CONTAINING PROTEIN"/>
    <property type="match status" value="1"/>
</dbReference>
<evidence type="ECO:0000256" key="3">
    <source>
        <dbReference type="PIRSR" id="PIRSR016184-1"/>
    </source>
</evidence>
<dbReference type="NCBIfam" id="TIGR00654">
    <property type="entry name" value="PhzF_family"/>
    <property type="match status" value="1"/>
</dbReference>
<evidence type="ECO:0000313" key="5">
    <source>
        <dbReference type="Proteomes" id="UP000218767"/>
    </source>
</evidence>
<comment type="similarity">
    <text evidence="1">Belongs to the PhzF family.</text>
</comment>
<feature type="active site" evidence="3">
    <location>
        <position position="46"/>
    </location>
</feature>